<dbReference type="PRINTS" id="PR00834">
    <property type="entry name" value="PROTEASES2C"/>
</dbReference>
<dbReference type="Gene3D" id="2.40.10.10">
    <property type="entry name" value="Trypsin-like serine proteases"/>
    <property type="match status" value="2"/>
</dbReference>
<evidence type="ECO:0000256" key="3">
    <source>
        <dbReference type="ARBA" id="ARBA00022670"/>
    </source>
</evidence>
<name>A0A5B8M6L4_9MICO</name>
<keyword evidence="6 8" id="KW-1133">Transmembrane helix</keyword>
<feature type="transmembrane region" description="Helical" evidence="8">
    <location>
        <begin position="61"/>
        <end position="83"/>
    </location>
</feature>
<organism evidence="9 10">
    <name type="scientific">Humibacter ginsenosidimutans</name>
    <dbReference type="NCBI Taxonomy" id="2599293"/>
    <lineage>
        <taxon>Bacteria</taxon>
        <taxon>Bacillati</taxon>
        <taxon>Actinomycetota</taxon>
        <taxon>Actinomycetes</taxon>
        <taxon>Micrococcales</taxon>
        <taxon>Microbacteriaceae</taxon>
        <taxon>Humibacter</taxon>
    </lineage>
</organism>
<dbReference type="Proteomes" id="UP000320216">
    <property type="component" value="Chromosome"/>
</dbReference>
<evidence type="ECO:0000256" key="7">
    <source>
        <dbReference type="ARBA" id="ARBA00023136"/>
    </source>
</evidence>
<evidence type="ECO:0000256" key="6">
    <source>
        <dbReference type="ARBA" id="ARBA00022989"/>
    </source>
</evidence>
<dbReference type="GO" id="GO:0009403">
    <property type="term" value="P:toxin biosynthetic process"/>
    <property type="evidence" value="ECO:0007669"/>
    <property type="project" value="InterPro"/>
</dbReference>
<dbReference type="InterPro" id="IPR051201">
    <property type="entry name" value="Chloro_Bact_Ser_Proteases"/>
</dbReference>
<feature type="transmembrane region" description="Helical" evidence="8">
    <location>
        <begin position="26"/>
        <end position="54"/>
    </location>
</feature>
<dbReference type="RefSeq" id="WP_146322027.1">
    <property type="nucleotide sequence ID" value="NZ_CP042305.1"/>
</dbReference>
<dbReference type="NCBIfam" id="NF033740">
    <property type="entry name" value="MarP_fam_protase"/>
    <property type="match status" value="1"/>
</dbReference>
<dbReference type="Pfam" id="PF02674">
    <property type="entry name" value="Colicin_V"/>
    <property type="match status" value="1"/>
</dbReference>
<dbReference type="InterPro" id="IPR047680">
    <property type="entry name" value="MarP-like"/>
</dbReference>
<dbReference type="SUPFAM" id="SSF50494">
    <property type="entry name" value="Trypsin-like serine proteases"/>
    <property type="match status" value="1"/>
</dbReference>
<evidence type="ECO:0000256" key="1">
    <source>
        <dbReference type="ARBA" id="ARBA00004141"/>
    </source>
</evidence>
<keyword evidence="10" id="KW-1185">Reference proteome</keyword>
<feature type="transmembrane region" description="Helical" evidence="8">
    <location>
        <begin position="103"/>
        <end position="127"/>
    </location>
</feature>
<comment type="similarity">
    <text evidence="2">Belongs to the peptidase S1C family.</text>
</comment>
<dbReference type="GO" id="GO:0006508">
    <property type="term" value="P:proteolysis"/>
    <property type="evidence" value="ECO:0007669"/>
    <property type="project" value="UniProtKB-KW"/>
</dbReference>
<evidence type="ECO:0000256" key="4">
    <source>
        <dbReference type="ARBA" id="ARBA00022692"/>
    </source>
</evidence>
<keyword evidence="5" id="KW-0378">Hydrolase</keyword>
<dbReference type="GO" id="GO:0004252">
    <property type="term" value="F:serine-type endopeptidase activity"/>
    <property type="evidence" value="ECO:0007669"/>
    <property type="project" value="InterPro"/>
</dbReference>
<dbReference type="InterPro" id="IPR009003">
    <property type="entry name" value="Peptidase_S1_PA"/>
</dbReference>
<keyword evidence="3 9" id="KW-0645">Protease</keyword>
<proteinExistence type="inferred from homology"/>
<keyword evidence="7 8" id="KW-0472">Membrane</keyword>
<comment type="subcellular location">
    <subcellularLocation>
        <location evidence="1">Membrane</location>
        <topology evidence="1">Multi-pass membrane protein</topology>
    </subcellularLocation>
</comment>
<evidence type="ECO:0000256" key="5">
    <source>
        <dbReference type="ARBA" id="ARBA00022801"/>
    </source>
</evidence>
<dbReference type="EMBL" id="CP042305">
    <property type="protein sequence ID" value="QDZ16023.1"/>
    <property type="molecule type" value="Genomic_DNA"/>
</dbReference>
<evidence type="ECO:0000313" key="10">
    <source>
        <dbReference type="Proteomes" id="UP000320216"/>
    </source>
</evidence>
<accession>A0A5B8M6L4</accession>
<dbReference type="OrthoDB" id="9766361at2"/>
<dbReference type="InterPro" id="IPR001940">
    <property type="entry name" value="Peptidase_S1C"/>
</dbReference>
<dbReference type="InterPro" id="IPR043504">
    <property type="entry name" value="Peptidase_S1_PA_chymotrypsin"/>
</dbReference>
<keyword evidence="4 8" id="KW-0812">Transmembrane</keyword>
<dbReference type="KEGG" id="huw:FPZ11_15705"/>
<dbReference type="PANTHER" id="PTHR43343:SF3">
    <property type="entry name" value="PROTEASE DO-LIKE 8, CHLOROPLASTIC"/>
    <property type="match status" value="1"/>
</dbReference>
<protein>
    <submittedName>
        <fullName evidence="9">MarP family serine protease</fullName>
    </submittedName>
</protein>
<evidence type="ECO:0000256" key="2">
    <source>
        <dbReference type="ARBA" id="ARBA00010541"/>
    </source>
</evidence>
<reference evidence="9 10" key="1">
    <citation type="submission" date="2019-07" db="EMBL/GenBank/DDBJ databases">
        <title>Full genome sequence of Humibacter sp. WJ7-1.</title>
        <authorList>
            <person name="Im W.-T."/>
        </authorList>
    </citation>
    <scope>NUCLEOTIDE SEQUENCE [LARGE SCALE GENOMIC DNA]</scope>
    <source>
        <strain evidence="9 10">WJ7-1</strain>
    </source>
</reference>
<dbReference type="GO" id="GO:0016020">
    <property type="term" value="C:membrane"/>
    <property type="evidence" value="ECO:0007669"/>
    <property type="project" value="UniProtKB-SubCell"/>
</dbReference>
<evidence type="ECO:0000256" key="8">
    <source>
        <dbReference type="SAM" id="Phobius"/>
    </source>
</evidence>
<gene>
    <name evidence="9" type="ORF">FPZ11_15705</name>
</gene>
<evidence type="ECO:0000313" key="9">
    <source>
        <dbReference type="EMBL" id="QDZ16023.1"/>
    </source>
</evidence>
<sequence length="395" mass="39862">MELAVDIVLALAAVAAIAVGWHRGALVTALSMVGLIVGLWIGLLLAPAIVDLLFPNAHGSLIARTVVAAAVVLVCGAVLYGVATGLATSLRNRVDRRKALNGIDAAGGAVVGLVAWAAVVWLVAGFVQSSSIYPASEMASASRIVTVLDDIAPMSPATALGALDEALGSAGLPEVFSGTETIPQTAAPDATIPAAVTAESASVVKVEAIQASCSMESSGSGWVEAHGVVVTNAHVVAGASSVQVIGQDDRIYDATVVAFDSQRDVAVLRVPDLQAPVLRQGSSLVAGAPAVVAGYPGGGPYTLGSARVRAELEAAGTDIYQRNAVVRDVYSLRAVVRPGNSGGPLFDDSGEVVGMVFARSTTDADTGYALTLAELQPVLTNAGTTRVATGVCTSE</sequence>
<dbReference type="Pfam" id="PF13365">
    <property type="entry name" value="Trypsin_2"/>
    <property type="match status" value="1"/>
</dbReference>
<dbReference type="AlphaFoldDB" id="A0A5B8M6L4"/>
<dbReference type="PANTHER" id="PTHR43343">
    <property type="entry name" value="PEPTIDASE S12"/>
    <property type="match status" value="1"/>
</dbReference>
<dbReference type="InterPro" id="IPR003825">
    <property type="entry name" value="Colicin-V_CvpA"/>
</dbReference>